<proteinExistence type="predicted"/>
<keyword evidence="1" id="KW-0812">Transmembrane</keyword>
<protein>
    <submittedName>
        <fullName evidence="2">Uncharacterized protein</fullName>
    </submittedName>
</protein>
<dbReference type="EMBL" id="AP021861">
    <property type="protein sequence ID" value="BBO35830.1"/>
    <property type="molecule type" value="Genomic_DNA"/>
</dbReference>
<evidence type="ECO:0000256" key="1">
    <source>
        <dbReference type="SAM" id="Phobius"/>
    </source>
</evidence>
<accession>A0A5K7XG75</accession>
<dbReference type="AlphaFoldDB" id="A0A5K7XG75"/>
<sequence length="44" mass="5016">MNATGCKDEATYFSDIVLIEILSRLFFSTFLLAIRRIGSHLRVP</sequence>
<dbReference type="KEGG" id="lpav:PLANPX_5442"/>
<organism evidence="2 3">
    <name type="scientific">Lacipirellula parvula</name>
    <dbReference type="NCBI Taxonomy" id="2650471"/>
    <lineage>
        <taxon>Bacteria</taxon>
        <taxon>Pseudomonadati</taxon>
        <taxon>Planctomycetota</taxon>
        <taxon>Planctomycetia</taxon>
        <taxon>Pirellulales</taxon>
        <taxon>Lacipirellulaceae</taxon>
        <taxon>Lacipirellula</taxon>
    </lineage>
</organism>
<reference evidence="3" key="1">
    <citation type="submission" date="2019-10" db="EMBL/GenBank/DDBJ databases">
        <title>Lacipirellula parvula gen. nov., sp. nov., representing a lineage of planctomycetes widespread in freshwater anoxic habitats, and description of the family Lacipirellulaceae.</title>
        <authorList>
            <person name="Dedysh S.N."/>
            <person name="Kulichevskaya I.S."/>
            <person name="Beletsky A.V."/>
            <person name="Rakitin A.L."/>
            <person name="Mardanov A.V."/>
            <person name="Ivanova A.A."/>
            <person name="Saltykova V.X."/>
            <person name="Rijpstra W.I.C."/>
            <person name="Sinninghe Damste J.S."/>
            <person name="Ravin N.V."/>
        </authorList>
    </citation>
    <scope>NUCLEOTIDE SEQUENCE [LARGE SCALE GENOMIC DNA]</scope>
    <source>
        <strain evidence="3">PX69</strain>
    </source>
</reference>
<name>A0A5K7XG75_9BACT</name>
<evidence type="ECO:0000313" key="3">
    <source>
        <dbReference type="Proteomes" id="UP000326837"/>
    </source>
</evidence>
<gene>
    <name evidence="2" type="ORF">PLANPX_5442</name>
</gene>
<feature type="transmembrane region" description="Helical" evidence="1">
    <location>
        <begin position="12"/>
        <end position="34"/>
    </location>
</feature>
<dbReference type="Proteomes" id="UP000326837">
    <property type="component" value="Chromosome"/>
</dbReference>
<keyword evidence="1" id="KW-0472">Membrane</keyword>
<evidence type="ECO:0000313" key="2">
    <source>
        <dbReference type="EMBL" id="BBO35830.1"/>
    </source>
</evidence>
<keyword evidence="3" id="KW-1185">Reference proteome</keyword>
<keyword evidence="1" id="KW-1133">Transmembrane helix</keyword>